<keyword evidence="2 8" id="KW-0488">Methylation</keyword>
<dbReference type="AlphaFoldDB" id="A0A2Z5UWU6"/>
<comment type="similarity">
    <text evidence="1 8">Belongs to the universal ribosomal protein uL3 family.</text>
</comment>
<evidence type="ECO:0000256" key="4">
    <source>
        <dbReference type="ARBA" id="ARBA00022884"/>
    </source>
</evidence>
<evidence type="ECO:0000256" key="8">
    <source>
        <dbReference type="HAMAP-Rule" id="MF_01325"/>
    </source>
</evidence>
<dbReference type="SUPFAM" id="SSF50447">
    <property type="entry name" value="Translation proteins"/>
    <property type="match status" value="1"/>
</dbReference>
<comment type="subunit">
    <text evidence="8">Part of the 50S ribosomal subunit. Forms a cluster with proteins L14 and L19.</text>
</comment>
<dbReference type="GO" id="GO:0003735">
    <property type="term" value="F:structural constituent of ribosome"/>
    <property type="evidence" value="ECO:0007669"/>
    <property type="project" value="UniProtKB-UniRule"/>
</dbReference>
<evidence type="ECO:0000256" key="7">
    <source>
        <dbReference type="ARBA" id="ARBA00035243"/>
    </source>
</evidence>
<comment type="function">
    <text evidence="8">One of the primary rRNA binding proteins, it binds directly near the 3'-end of the 23S rRNA, where it nucleates assembly of the 50S subunit.</text>
</comment>
<dbReference type="Pfam" id="PF00297">
    <property type="entry name" value="Ribosomal_L3"/>
    <property type="match status" value="1"/>
</dbReference>
<dbReference type="GO" id="GO:0019843">
    <property type="term" value="F:rRNA binding"/>
    <property type="evidence" value="ECO:0007669"/>
    <property type="project" value="UniProtKB-UniRule"/>
</dbReference>
<dbReference type="KEGG" id="rvi:RVIR1_11070"/>
<dbReference type="FunFam" id="2.40.30.10:FF:000004">
    <property type="entry name" value="50S ribosomal protein L3"/>
    <property type="match status" value="1"/>
</dbReference>
<dbReference type="HAMAP" id="MF_01325_B">
    <property type="entry name" value="Ribosomal_uL3_B"/>
    <property type="match status" value="1"/>
</dbReference>
<keyword evidence="11" id="KW-1185">Reference proteome</keyword>
<evidence type="ECO:0000256" key="2">
    <source>
        <dbReference type="ARBA" id="ARBA00022481"/>
    </source>
</evidence>
<evidence type="ECO:0000256" key="6">
    <source>
        <dbReference type="ARBA" id="ARBA00023274"/>
    </source>
</evidence>
<accession>A0A2Z5UWU6</accession>
<evidence type="ECO:0000256" key="9">
    <source>
        <dbReference type="SAM" id="MobiDB-lite"/>
    </source>
</evidence>
<reference evidence="10 11" key="1">
    <citation type="submission" date="2017-03" db="EMBL/GenBank/DDBJ databases">
        <title>The genome sequence of Candidatus Rickettsiella viridis.</title>
        <authorList>
            <person name="Nikoh N."/>
            <person name="Tsuchida T."/>
            <person name="Yamaguchi K."/>
            <person name="Maeda T."/>
            <person name="Shigenobu S."/>
            <person name="Fukatsu T."/>
        </authorList>
    </citation>
    <scope>NUCLEOTIDE SEQUENCE [LARGE SCALE GENOMIC DNA]</scope>
    <source>
        <strain evidence="10 11">Ap-RA04</strain>
    </source>
</reference>
<evidence type="ECO:0000256" key="5">
    <source>
        <dbReference type="ARBA" id="ARBA00022980"/>
    </source>
</evidence>
<keyword evidence="5 8" id="KW-0689">Ribosomal protein</keyword>
<dbReference type="EMBL" id="AP018005">
    <property type="protein sequence ID" value="BBB15575.1"/>
    <property type="molecule type" value="Genomic_DNA"/>
</dbReference>
<organism evidence="10 11">
    <name type="scientific">Candidatus Rickettsiella viridis</name>
    <dbReference type="NCBI Taxonomy" id="676208"/>
    <lineage>
        <taxon>Bacteria</taxon>
        <taxon>Pseudomonadati</taxon>
        <taxon>Pseudomonadota</taxon>
        <taxon>Gammaproteobacteria</taxon>
        <taxon>Legionellales</taxon>
        <taxon>Coxiellaceae</taxon>
        <taxon>Rickettsiella</taxon>
    </lineage>
</organism>
<dbReference type="InterPro" id="IPR009000">
    <property type="entry name" value="Transl_B-barrel_sf"/>
</dbReference>
<proteinExistence type="inferred from homology"/>
<keyword evidence="3 8" id="KW-0699">rRNA-binding</keyword>
<name>A0A2Z5UWU6_9COXI</name>
<dbReference type="Proteomes" id="UP000282483">
    <property type="component" value="Chromosome"/>
</dbReference>
<sequence>MGLIGRKCGMTQVYTENGIAIPVTLIEVLPNRVVQVKTKERDGYKSVQLTTAAKSLSRLSKGEAGHFTKANTEAGKGLYEFRLDDASEEFVKDLAPGKEITLDSLFTSGQFVDVTGTNKGKGFAGVIKRHHFRMQDATHGNSLSHRAPGSIGQRQSPGRVFKGKKMAGQLGNKRCTIQSLEVVKVEAERNILLIKGAVPGAPGGRVIVKPAVRMKNKVKKD</sequence>
<dbReference type="GO" id="GO:0006412">
    <property type="term" value="P:translation"/>
    <property type="evidence" value="ECO:0007669"/>
    <property type="project" value="UniProtKB-UniRule"/>
</dbReference>
<dbReference type="PANTHER" id="PTHR11229">
    <property type="entry name" value="50S RIBOSOMAL PROTEIN L3"/>
    <property type="match status" value="1"/>
</dbReference>
<dbReference type="GO" id="GO:0022625">
    <property type="term" value="C:cytosolic large ribosomal subunit"/>
    <property type="evidence" value="ECO:0007669"/>
    <property type="project" value="TreeGrafter"/>
</dbReference>
<dbReference type="InterPro" id="IPR019927">
    <property type="entry name" value="Ribosomal_uL3_bac/org-type"/>
</dbReference>
<dbReference type="Gene3D" id="3.30.160.810">
    <property type="match status" value="1"/>
</dbReference>
<comment type="PTM">
    <text evidence="8">Methylated by PrmB.</text>
</comment>
<evidence type="ECO:0000256" key="1">
    <source>
        <dbReference type="ARBA" id="ARBA00006540"/>
    </source>
</evidence>
<evidence type="ECO:0000256" key="3">
    <source>
        <dbReference type="ARBA" id="ARBA00022730"/>
    </source>
</evidence>
<dbReference type="FunFam" id="3.30.160.810:FF:000001">
    <property type="entry name" value="50S ribosomal protein L3"/>
    <property type="match status" value="1"/>
</dbReference>
<feature type="modified residue" description="N5-methylglutamine" evidence="8">
    <location>
        <position position="155"/>
    </location>
</feature>
<keyword evidence="4 8" id="KW-0694">RNA-binding</keyword>
<dbReference type="NCBIfam" id="TIGR03625">
    <property type="entry name" value="L3_bact"/>
    <property type="match status" value="1"/>
</dbReference>
<dbReference type="Gene3D" id="2.40.30.10">
    <property type="entry name" value="Translation factors"/>
    <property type="match status" value="1"/>
</dbReference>
<gene>
    <name evidence="8 10" type="primary">rplC</name>
    <name evidence="10" type="ORF">RVIR1_11070</name>
</gene>
<keyword evidence="6 8" id="KW-0687">Ribonucleoprotein</keyword>
<dbReference type="PANTHER" id="PTHR11229:SF16">
    <property type="entry name" value="LARGE RIBOSOMAL SUBUNIT PROTEIN UL3C"/>
    <property type="match status" value="1"/>
</dbReference>
<protein>
    <recommendedName>
        <fullName evidence="7 8">Large ribosomal subunit protein uL3</fullName>
    </recommendedName>
</protein>
<evidence type="ECO:0000313" key="11">
    <source>
        <dbReference type="Proteomes" id="UP000282483"/>
    </source>
</evidence>
<evidence type="ECO:0000313" key="10">
    <source>
        <dbReference type="EMBL" id="BBB15575.1"/>
    </source>
</evidence>
<feature type="region of interest" description="Disordered" evidence="9">
    <location>
        <begin position="139"/>
        <end position="158"/>
    </location>
</feature>
<dbReference type="InterPro" id="IPR000597">
    <property type="entry name" value="Ribosomal_uL3"/>
</dbReference>